<dbReference type="EMBL" id="FN649745">
    <property type="protein sequence ID" value="CBJ28876.1"/>
    <property type="molecule type" value="Genomic_DNA"/>
</dbReference>
<dbReference type="InParanoid" id="D7FIQ8"/>
<reference evidence="8 9" key="1">
    <citation type="journal article" date="2010" name="Nature">
        <title>The Ectocarpus genome and the independent evolution of multicellularity in brown algae.</title>
        <authorList>
            <person name="Cock J.M."/>
            <person name="Sterck L."/>
            <person name="Rouze P."/>
            <person name="Scornet D."/>
            <person name="Allen A.E."/>
            <person name="Amoutzias G."/>
            <person name="Anthouard V."/>
            <person name="Artiguenave F."/>
            <person name="Aury J.M."/>
            <person name="Badger J.H."/>
            <person name="Beszteri B."/>
            <person name="Billiau K."/>
            <person name="Bonnet E."/>
            <person name="Bothwell J.H."/>
            <person name="Bowler C."/>
            <person name="Boyen C."/>
            <person name="Brownlee C."/>
            <person name="Carrano C.J."/>
            <person name="Charrier B."/>
            <person name="Cho G.Y."/>
            <person name="Coelho S.M."/>
            <person name="Collen J."/>
            <person name="Corre E."/>
            <person name="Da Silva C."/>
            <person name="Delage L."/>
            <person name="Delaroque N."/>
            <person name="Dittami S.M."/>
            <person name="Doulbeau S."/>
            <person name="Elias M."/>
            <person name="Farnham G."/>
            <person name="Gachon C.M."/>
            <person name="Gschloessl B."/>
            <person name="Heesch S."/>
            <person name="Jabbari K."/>
            <person name="Jubin C."/>
            <person name="Kawai H."/>
            <person name="Kimura K."/>
            <person name="Kloareg B."/>
            <person name="Kupper F.C."/>
            <person name="Lang D."/>
            <person name="Le Bail A."/>
            <person name="Leblanc C."/>
            <person name="Lerouge P."/>
            <person name="Lohr M."/>
            <person name="Lopez P.J."/>
            <person name="Martens C."/>
            <person name="Maumus F."/>
            <person name="Michel G."/>
            <person name="Miranda-Saavedra D."/>
            <person name="Morales J."/>
            <person name="Moreau H."/>
            <person name="Motomura T."/>
            <person name="Nagasato C."/>
            <person name="Napoli C.A."/>
            <person name="Nelson D.R."/>
            <person name="Nyvall-Collen P."/>
            <person name="Peters A.F."/>
            <person name="Pommier C."/>
            <person name="Potin P."/>
            <person name="Poulain J."/>
            <person name="Quesneville H."/>
            <person name="Read B."/>
            <person name="Rensing S.A."/>
            <person name="Ritter A."/>
            <person name="Rousvoal S."/>
            <person name="Samanta M."/>
            <person name="Samson G."/>
            <person name="Schroeder D.C."/>
            <person name="Segurens B."/>
            <person name="Strittmatter M."/>
            <person name="Tonon T."/>
            <person name="Tregear J.W."/>
            <person name="Valentin K."/>
            <person name="von Dassow P."/>
            <person name="Yamagishi T."/>
            <person name="Van de Peer Y."/>
            <person name="Wincker P."/>
        </authorList>
    </citation>
    <scope>NUCLEOTIDE SEQUENCE [LARGE SCALE GENOMIC DNA]</scope>
    <source>
        <strain evidence="9">Ec32 / CCAP1310/4</strain>
    </source>
</reference>
<evidence type="ECO:0000256" key="2">
    <source>
        <dbReference type="ARBA" id="ARBA00007249"/>
    </source>
</evidence>
<dbReference type="eggNOG" id="KOG0463">
    <property type="taxonomic scope" value="Eukaryota"/>
</dbReference>
<dbReference type="CDD" id="cd03708">
    <property type="entry name" value="GTPBP_III"/>
    <property type="match status" value="1"/>
</dbReference>
<evidence type="ECO:0000256" key="1">
    <source>
        <dbReference type="ARBA" id="ARBA00004229"/>
    </source>
</evidence>
<evidence type="ECO:0000259" key="7">
    <source>
        <dbReference type="PROSITE" id="PS51722"/>
    </source>
</evidence>
<comment type="subcellular location">
    <subcellularLocation>
        <location evidence="1">Plastid</location>
        <location evidence="1">Chloroplast</location>
    </subcellularLocation>
</comment>
<dbReference type="OMA" id="FRFIQRP"/>
<dbReference type="InterPro" id="IPR027417">
    <property type="entry name" value="P-loop_NTPase"/>
</dbReference>
<evidence type="ECO:0000256" key="5">
    <source>
        <dbReference type="ARBA" id="ARBA00023134"/>
    </source>
</evidence>
<evidence type="ECO:0000256" key="3">
    <source>
        <dbReference type="ARBA" id="ARBA00021392"/>
    </source>
</evidence>
<feature type="region of interest" description="Disordered" evidence="6">
    <location>
        <begin position="1"/>
        <end position="51"/>
    </location>
</feature>
<keyword evidence="5" id="KW-0342">GTP-binding</keyword>
<dbReference type="PANTHER" id="PTHR43721">
    <property type="entry name" value="ELONGATION FACTOR TU-RELATED"/>
    <property type="match status" value="1"/>
</dbReference>
<dbReference type="STRING" id="2880.D7FIQ8"/>
<accession>D7FIQ8</accession>
<dbReference type="InterPro" id="IPR000795">
    <property type="entry name" value="T_Tr_GTP-bd_dom"/>
</dbReference>
<dbReference type="GO" id="GO:0003746">
    <property type="term" value="F:translation elongation factor activity"/>
    <property type="evidence" value="ECO:0007669"/>
    <property type="project" value="TreeGrafter"/>
</dbReference>
<sequence length="539" mass="57716">MATFSNLSSLGDHIEKDDDRLQVGHSSSGGDERLRGPAAMAGGGDNSKVKAGDPLAQAAAAAAVATVAVAGDEDGKGASAQAAGASGAKLDESADVLKPPESSSVDIRIAMIGNVDSGKSTLIGVLSSSGLDDGRGAARSLVLRHRHEQENGRTSAVTMEIMGYAKDGKQVVPTARSHLQRWAEVVNHSDRSVTLIDLCGHEKYLKTTVFGLTGLMPDFCLLVVGANMGVQRMTKEHISIACALQIPIAVVVTKVDICPPTVLKQTRQALAKYLRQNQKMPYPIKDVNQVDAAAESIASDRITPVFAVSNVTGMGLPLLRAFVARLRRNKSRNDDPTMPIRESDLPAVHFPIDGVYEVRGVGIVVGGTMLRGSVTVNQTLLIGPDRAGDFIQVTVRSIECKRQSVKEANEGQSATFAVRSLNRRVALRRSTFRKGMVAIDGQDDPRATREFEADVVILHHSTTVAPGYQPVIHCGVVRQAAAILSMSGTESGMEALRTGQTATVRFRFMYYSEYMVLGSTFLFREGRAKGIGKIRRVIN</sequence>
<keyword evidence="4" id="KW-0547">Nucleotide-binding</keyword>
<dbReference type="OrthoDB" id="1727108at2759"/>
<dbReference type="InterPro" id="IPR009000">
    <property type="entry name" value="Transl_B-barrel_sf"/>
</dbReference>
<dbReference type="Proteomes" id="UP000002630">
    <property type="component" value="Linkage Group LG20"/>
</dbReference>
<dbReference type="EMBL" id="FN647890">
    <property type="protein sequence ID" value="CBJ28876.1"/>
    <property type="molecule type" value="Genomic_DNA"/>
</dbReference>
<dbReference type="InterPro" id="IPR050055">
    <property type="entry name" value="EF-Tu_GTPase"/>
</dbReference>
<comment type="similarity">
    <text evidence="2">Belongs to the TRAFAC class translation factor GTPase superfamily. Classic translation factor GTPase family. EF-Tu/EF-1A subfamily.</text>
</comment>
<dbReference type="Pfam" id="PF00009">
    <property type="entry name" value="GTP_EFTU"/>
    <property type="match status" value="1"/>
</dbReference>
<dbReference type="InterPro" id="IPR009001">
    <property type="entry name" value="Transl_elong_EF1A/Init_IF2_C"/>
</dbReference>
<feature type="region of interest" description="Disordered" evidence="6">
    <location>
        <begin position="76"/>
        <end position="99"/>
    </location>
</feature>
<dbReference type="GO" id="GO:0003924">
    <property type="term" value="F:GTPase activity"/>
    <property type="evidence" value="ECO:0007669"/>
    <property type="project" value="InterPro"/>
</dbReference>
<feature type="domain" description="Tr-type G" evidence="7">
    <location>
        <begin position="104"/>
        <end position="330"/>
    </location>
</feature>
<protein>
    <recommendedName>
        <fullName evidence="3">Elongation factor Tu, chloroplastic</fullName>
    </recommendedName>
</protein>
<feature type="compositionally biased region" description="Basic and acidic residues" evidence="6">
    <location>
        <begin position="12"/>
        <end position="22"/>
    </location>
</feature>
<evidence type="ECO:0000256" key="4">
    <source>
        <dbReference type="ARBA" id="ARBA00022741"/>
    </source>
</evidence>
<dbReference type="SUPFAM" id="SSF52540">
    <property type="entry name" value="P-loop containing nucleoside triphosphate hydrolases"/>
    <property type="match status" value="1"/>
</dbReference>
<dbReference type="PROSITE" id="PS51722">
    <property type="entry name" value="G_TR_2"/>
    <property type="match status" value="1"/>
</dbReference>
<dbReference type="Gene3D" id="3.40.50.300">
    <property type="entry name" value="P-loop containing nucleotide triphosphate hydrolases"/>
    <property type="match status" value="1"/>
</dbReference>
<dbReference type="FunFam" id="3.40.50.300:FF:000091">
    <property type="entry name" value="Probable GTP-binding protein 1"/>
    <property type="match status" value="1"/>
</dbReference>
<proteinExistence type="inferred from homology"/>
<dbReference type="SUPFAM" id="SSF50447">
    <property type="entry name" value="Translation proteins"/>
    <property type="match status" value="1"/>
</dbReference>
<organism evidence="8 9">
    <name type="scientific">Ectocarpus siliculosus</name>
    <name type="common">Brown alga</name>
    <name type="synonym">Conferva siliculosa</name>
    <dbReference type="NCBI Taxonomy" id="2880"/>
    <lineage>
        <taxon>Eukaryota</taxon>
        <taxon>Sar</taxon>
        <taxon>Stramenopiles</taxon>
        <taxon>Ochrophyta</taxon>
        <taxon>PX clade</taxon>
        <taxon>Phaeophyceae</taxon>
        <taxon>Ectocarpales</taxon>
        <taxon>Ectocarpaceae</taxon>
        <taxon>Ectocarpus</taxon>
    </lineage>
</organism>
<keyword evidence="9" id="KW-1185">Reference proteome</keyword>
<name>D7FIQ8_ECTSI</name>
<feature type="compositionally biased region" description="Low complexity" evidence="6">
    <location>
        <begin position="77"/>
        <end position="88"/>
    </location>
</feature>
<dbReference type="GO" id="GO:0005525">
    <property type="term" value="F:GTP binding"/>
    <property type="evidence" value="ECO:0007669"/>
    <property type="project" value="UniProtKB-KW"/>
</dbReference>
<dbReference type="Gene3D" id="2.40.30.10">
    <property type="entry name" value="Translation factors"/>
    <property type="match status" value="2"/>
</dbReference>
<evidence type="ECO:0000256" key="6">
    <source>
        <dbReference type="SAM" id="MobiDB-lite"/>
    </source>
</evidence>
<dbReference type="AlphaFoldDB" id="D7FIQ8"/>
<evidence type="ECO:0000313" key="8">
    <source>
        <dbReference type="EMBL" id="CBJ28876.1"/>
    </source>
</evidence>
<dbReference type="SUPFAM" id="SSF50465">
    <property type="entry name" value="EF-Tu/eEF-1alpha/eIF2-gamma C-terminal domain"/>
    <property type="match status" value="1"/>
</dbReference>
<gene>
    <name evidence="8" type="primary">GTPBP1</name>
    <name evidence="8" type="ORF">Esi_0122_0107</name>
</gene>
<dbReference type="GO" id="GO:0009507">
    <property type="term" value="C:chloroplast"/>
    <property type="evidence" value="ECO:0007669"/>
    <property type="project" value="UniProtKB-SubCell"/>
</dbReference>
<evidence type="ECO:0000313" key="9">
    <source>
        <dbReference type="Proteomes" id="UP000002630"/>
    </source>
</evidence>
<dbReference type="PANTHER" id="PTHR43721:SF9">
    <property type="entry name" value="GTP-BINDING PROTEIN 1"/>
    <property type="match status" value="1"/>
</dbReference>